<reference evidence="9 10" key="1">
    <citation type="submission" date="2019-02" db="EMBL/GenBank/DDBJ databases">
        <authorList>
            <person name="Li Y."/>
        </authorList>
    </citation>
    <scope>NUCLEOTIDE SEQUENCE [LARGE SCALE GENOMIC DNA]</scope>
    <source>
        <strain evidence="9 10">30C10-4-7</strain>
    </source>
</reference>
<dbReference type="Pfam" id="PF16355">
    <property type="entry name" value="DUF4982"/>
    <property type="match status" value="1"/>
</dbReference>
<accession>A0A4Q6XGP8</accession>
<keyword evidence="10" id="KW-1185">Reference proteome</keyword>
<dbReference type="Pfam" id="PF18565">
    <property type="entry name" value="Glyco_hydro2_C5"/>
    <property type="match status" value="1"/>
</dbReference>
<organism evidence="9 10">
    <name type="scientific">Sphingobacterium corticibacterium</name>
    <dbReference type="NCBI Taxonomy" id="2484746"/>
    <lineage>
        <taxon>Bacteria</taxon>
        <taxon>Pseudomonadati</taxon>
        <taxon>Bacteroidota</taxon>
        <taxon>Sphingobacteriia</taxon>
        <taxon>Sphingobacteriales</taxon>
        <taxon>Sphingobacteriaceae</taxon>
        <taxon>Sphingobacterium</taxon>
    </lineage>
</organism>
<dbReference type="Proteomes" id="UP000292855">
    <property type="component" value="Unassembled WGS sequence"/>
</dbReference>
<evidence type="ECO:0000313" key="9">
    <source>
        <dbReference type="EMBL" id="RZF58673.1"/>
    </source>
</evidence>
<dbReference type="OrthoDB" id="9801077at2"/>
<evidence type="ECO:0000259" key="4">
    <source>
        <dbReference type="Pfam" id="PF00703"/>
    </source>
</evidence>
<feature type="domain" description="DUF4982" evidence="7">
    <location>
        <begin position="634"/>
        <end position="692"/>
    </location>
</feature>
<comment type="caution">
    <text evidence="9">The sequence shown here is derived from an EMBL/GenBank/DDBJ whole genome shotgun (WGS) entry which is preliminary data.</text>
</comment>
<dbReference type="RefSeq" id="WP_130142458.1">
    <property type="nucleotide sequence ID" value="NZ_SGIT01000003.1"/>
</dbReference>
<dbReference type="Pfam" id="PF02836">
    <property type="entry name" value="Glyco_hydro_2_C"/>
    <property type="match status" value="1"/>
</dbReference>
<evidence type="ECO:0000256" key="1">
    <source>
        <dbReference type="ARBA" id="ARBA00007401"/>
    </source>
</evidence>
<dbReference type="InterPro" id="IPR008979">
    <property type="entry name" value="Galactose-bd-like_sf"/>
</dbReference>
<dbReference type="EMBL" id="SGIT01000003">
    <property type="protein sequence ID" value="RZF58673.1"/>
    <property type="molecule type" value="Genomic_DNA"/>
</dbReference>
<dbReference type="Gene3D" id="2.60.120.260">
    <property type="entry name" value="Galactose-binding domain-like"/>
    <property type="match status" value="1"/>
</dbReference>
<sequence>MKLKRNIFVFAVTIAWLAVGSQVFGQSRASIDFNTAWFFRLDSVSDYRDSRVDYQDWRQLDLPHDWSIELPFDSLSAGSSGTGYLSGGVGWYKKSFTLSEEESSKRVYIEFGAIYENSEVWINNTYLGHRPNGYVPIVYDLTDHINKKGDPNIITVKVNNSKQPNSRFYAGSGIYRDVKLFFTSDVAIAYNGTFIITPVINERQAQIKTQLEIVNHSAHRQNGITVETQVYDPQGKIVSQGQIGKLRIDGEGNQFVEQNLTITHPLLWSPDTPHLYRAVTIIWEGKQELDRYTTVFGIRSFHFDAAQGFFLNGQPLKIRGVCLHSDLGALGMAFNRSAARRQLQMMKDMGVNGIRTSHNPVASEFLDLCDEMGFIVMNETFDVWKHPKNTFDYHLYWDEWYKRDFADHIKRDRNHPSLFIWCLGNEAQEQWHDPELGAAIPARLAAIVDSLDGTRPTTIANNEMSKDNPVLMSPAVDIVGYNYNHQKWASFPEDHPTGKFIVTEGTSALASRGQYDAVPVDSVRMWPLHWDIPFDGGNVDKSISAYDHVHTPWGSSHEESLRLLETYPHVSGMYVWTGFDYLGEPTPYTWPARSSYFGIVDLAGFPKDVYYLYQSAWSETPVLHILPHWNWQDGDTIDVVVYYNQADEVELFVNDVSKGRKAKEKDKLHVSWAVPYEAGSLTAVAYQDGLEVRRTTRQTTGEAVSLVIKSKRDTLNTALEELAFLEVVAVDADGNELPDFNEWINVEIQGGGTVVATDNGNPTDLTSFQSLTRKAYNGKLLIVVKGYIANGEVTVSAHSDGLKSGTRKLVVE</sequence>
<protein>
    <submittedName>
        <fullName evidence="9">Glycoside hydrolase family 2 protein</fullName>
    </submittedName>
</protein>
<dbReference type="Pfam" id="PF00703">
    <property type="entry name" value="Glyco_hydro_2"/>
    <property type="match status" value="1"/>
</dbReference>
<dbReference type="InterPro" id="IPR036156">
    <property type="entry name" value="Beta-gal/glucu_dom_sf"/>
</dbReference>
<feature type="domain" description="Glycoside hydrolase family 2" evidence="8">
    <location>
        <begin position="707"/>
        <end position="806"/>
    </location>
</feature>
<dbReference type="InterPro" id="IPR006104">
    <property type="entry name" value="Glyco_hydro_2_N"/>
</dbReference>
<evidence type="ECO:0000256" key="2">
    <source>
        <dbReference type="ARBA" id="ARBA00022801"/>
    </source>
</evidence>
<dbReference type="InterPro" id="IPR032311">
    <property type="entry name" value="DUF4982"/>
</dbReference>
<dbReference type="InterPro" id="IPR006101">
    <property type="entry name" value="Glyco_hydro_2"/>
</dbReference>
<dbReference type="InterPro" id="IPR017853">
    <property type="entry name" value="GH"/>
</dbReference>
<dbReference type="PANTHER" id="PTHR42732:SF1">
    <property type="entry name" value="BETA-MANNOSIDASE"/>
    <property type="match status" value="1"/>
</dbReference>
<dbReference type="AlphaFoldDB" id="A0A4Q6XGP8"/>
<evidence type="ECO:0000259" key="5">
    <source>
        <dbReference type="Pfam" id="PF02836"/>
    </source>
</evidence>
<proteinExistence type="inferred from homology"/>
<dbReference type="InterPro" id="IPR051913">
    <property type="entry name" value="GH2_Domain-Containing"/>
</dbReference>
<name>A0A4Q6XGP8_9SPHI</name>
<feature type="domain" description="Glycoside hydrolase family 2 immunoglobulin-like beta-sandwich" evidence="4">
    <location>
        <begin position="195"/>
        <end position="299"/>
    </location>
</feature>
<feature type="domain" description="Glycosyl hydrolases family 2 sugar binding" evidence="6">
    <location>
        <begin position="88"/>
        <end position="181"/>
    </location>
</feature>
<keyword evidence="3" id="KW-0326">Glycosidase</keyword>
<dbReference type="SUPFAM" id="SSF51445">
    <property type="entry name" value="(Trans)glycosidases"/>
    <property type="match status" value="1"/>
</dbReference>
<dbReference type="Pfam" id="PF02837">
    <property type="entry name" value="Glyco_hydro_2_N"/>
    <property type="match status" value="1"/>
</dbReference>
<evidence type="ECO:0000259" key="8">
    <source>
        <dbReference type="Pfam" id="PF18565"/>
    </source>
</evidence>
<dbReference type="InterPro" id="IPR013783">
    <property type="entry name" value="Ig-like_fold"/>
</dbReference>
<evidence type="ECO:0000313" key="10">
    <source>
        <dbReference type="Proteomes" id="UP000292855"/>
    </source>
</evidence>
<dbReference type="InterPro" id="IPR006102">
    <property type="entry name" value="Ig-like_GH2"/>
</dbReference>
<dbReference type="InterPro" id="IPR040605">
    <property type="entry name" value="Glyco_hydro2_dom5"/>
</dbReference>
<dbReference type="GO" id="GO:0004553">
    <property type="term" value="F:hydrolase activity, hydrolyzing O-glycosyl compounds"/>
    <property type="evidence" value="ECO:0007669"/>
    <property type="project" value="InterPro"/>
</dbReference>
<dbReference type="GO" id="GO:0005975">
    <property type="term" value="P:carbohydrate metabolic process"/>
    <property type="evidence" value="ECO:0007669"/>
    <property type="project" value="InterPro"/>
</dbReference>
<evidence type="ECO:0000256" key="3">
    <source>
        <dbReference type="ARBA" id="ARBA00023295"/>
    </source>
</evidence>
<gene>
    <name evidence="9" type="ORF">EWE74_15170</name>
</gene>
<dbReference type="PANTHER" id="PTHR42732">
    <property type="entry name" value="BETA-GALACTOSIDASE"/>
    <property type="match status" value="1"/>
</dbReference>
<dbReference type="PRINTS" id="PR00132">
    <property type="entry name" value="GLHYDRLASE2"/>
</dbReference>
<dbReference type="SUPFAM" id="SSF49303">
    <property type="entry name" value="beta-Galactosidase/glucuronidase domain"/>
    <property type="match status" value="1"/>
</dbReference>
<comment type="similarity">
    <text evidence="1">Belongs to the glycosyl hydrolase 2 family.</text>
</comment>
<feature type="domain" description="Glycoside hydrolase family 2 catalytic" evidence="5">
    <location>
        <begin position="308"/>
        <end position="474"/>
    </location>
</feature>
<keyword evidence="2 9" id="KW-0378">Hydrolase</keyword>
<dbReference type="Gene3D" id="2.60.40.10">
    <property type="entry name" value="Immunoglobulins"/>
    <property type="match status" value="3"/>
</dbReference>
<dbReference type="InterPro" id="IPR006103">
    <property type="entry name" value="Glyco_hydro_2_cat"/>
</dbReference>
<dbReference type="Gene3D" id="3.20.20.80">
    <property type="entry name" value="Glycosidases"/>
    <property type="match status" value="1"/>
</dbReference>
<dbReference type="SUPFAM" id="SSF49785">
    <property type="entry name" value="Galactose-binding domain-like"/>
    <property type="match status" value="1"/>
</dbReference>
<evidence type="ECO:0000259" key="7">
    <source>
        <dbReference type="Pfam" id="PF16355"/>
    </source>
</evidence>
<evidence type="ECO:0000259" key="6">
    <source>
        <dbReference type="Pfam" id="PF02837"/>
    </source>
</evidence>